<reference evidence="1 2" key="1">
    <citation type="submission" date="2023-02" db="EMBL/GenBank/DDBJ databases">
        <authorList>
            <person name="Mo P."/>
        </authorList>
    </citation>
    <scope>NUCLEOTIDE SEQUENCE [LARGE SCALE GENOMIC DNA]</scope>
    <source>
        <strain evidence="1 2">HUAS 3</strain>
    </source>
</reference>
<dbReference type="RefSeq" id="WP_275033517.1">
    <property type="nucleotide sequence ID" value="NZ_CP118615.1"/>
</dbReference>
<accession>A0ABY7ZUX6</accession>
<protein>
    <submittedName>
        <fullName evidence="1">Uncharacterized protein</fullName>
    </submittedName>
</protein>
<dbReference type="EMBL" id="CP118615">
    <property type="protein sequence ID" value="WDZ86668.1"/>
    <property type="molecule type" value="Genomic_DNA"/>
</dbReference>
<evidence type="ECO:0000313" key="1">
    <source>
        <dbReference type="EMBL" id="WDZ86668.1"/>
    </source>
</evidence>
<sequence>MSHSLAGEPPAAGRRAAPLTTAVYSATEWDLLTRLPGRVVVATTVPLPGREPRDVVAGLAGLEAVAAGRAFDSDLVRAVVATIYARHDEPTTVPTGAAGRGRRGIRSNRSGYVDPVDVLTDCRVAARVLRRRADPADSAAYRQWVQSIAARVCRAGPADPAVSPVDRRYLEQLGGALGLR</sequence>
<name>A0ABY7ZUX6_9ACTN</name>
<dbReference type="Proteomes" id="UP001219605">
    <property type="component" value="Chromosome"/>
</dbReference>
<keyword evidence="2" id="KW-1185">Reference proteome</keyword>
<gene>
    <name evidence="1" type="ORF">PVK37_09865</name>
</gene>
<proteinExistence type="predicted"/>
<evidence type="ECO:0000313" key="2">
    <source>
        <dbReference type="Proteomes" id="UP001219605"/>
    </source>
</evidence>
<organism evidence="1 2">
    <name type="scientific">Micromonospora cathayae</name>
    <dbReference type="NCBI Taxonomy" id="3028804"/>
    <lineage>
        <taxon>Bacteria</taxon>
        <taxon>Bacillati</taxon>
        <taxon>Actinomycetota</taxon>
        <taxon>Actinomycetes</taxon>
        <taxon>Micromonosporales</taxon>
        <taxon>Micromonosporaceae</taxon>
        <taxon>Micromonospora</taxon>
    </lineage>
</organism>